<feature type="DNA-binding region" description="H-T-H motif" evidence="5">
    <location>
        <begin position="24"/>
        <end position="43"/>
    </location>
</feature>
<dbReference type="GO" id="GO:0003700">
    <property type="term" value="F:DNA-binding transcription factor activity"/>
    <property type="evidence" value="ECO:0007669"/>
    <property type="project" value="TreeGrafter"/>
</dbReference>
<evidence type="ECO:0000256" key="1">
    <source>
        <dbReference type="ARBA" id="ARBA00022491"/>
    </source>
</evidence>
<keyword evidence="2" id="KW-0805">Transcription regulation</keyword>
<dbReference type="InterPro" id="IPR023772">
    <property type="entry name" value="DNA-bd_HTH_TetR-type_CS"/>
</dbReference>
<dbReference type="Pfam" id="PF17932">
    <property type="entry name" value="TetR_C_24"/>
    <property type="match status" value="1"/>
</dbReference>
<dbReference type="PROSITE" id="PS01081">
    <property type="entry name" value="HTH_TETR_1"/>
    <property type="match status" value="1"/>
</dbReference>
<dbReference type="Proteomes" id="UP000593802">
    <property type="component" value="Chromosome"/>
</dbReference>
<gene>
    <name evidence="7" type="ORF">skT53_04280</name>
</gene>
<evidence type="ECO:0000256" key="5">
    <source>
        <dbReference type="PROSITE-ProRule" id="PRU00335"/>
    </source>
</evidence>
<dbReference type="AlphaFoldDB" id="A0A7I8D5L5"/>
<keyword evidence="4" id="KW-0804">Transcription</keyword>
<feature type="domain" description="HTH tetR-type" evidence="6">
    <location>
        <begin position="1"/>
        <end position="61"/>
    </location>
</feature>
<dbReference type="PANTHER" id="PTHR30055:SF175">
    <property type="entry name" value="HTH-TYPE TRANSCRIPTIONAL REPRESSOR KSTR2"/>
    <property type="match status" value="1"/>
</dbReference>
<keyword evidence="1" id="KW-0678">Repressor</keyword>
<reference evidence="7 8" key="1">
    <citation type="submission" date="2020-08" db="EMBL/GenBank/DDBJ databases">
        <title>Complete Genome Sequence of Effusibacillus dendaii Strain skT53, Isolated from Farmland soil.</title>
        <authorList>
            <person name="Konishi T."/>
            <person name="Kawasaki H."/>
        </authorList>
    </citation>
    <scope>NUCLEOTIDE SEQUENCE [LARGE SCALE GENOMIC DNA]</scope>
    <source>
        <strain evidence="8">skT53</strain>
    </source>
</reference>
<dbReference type="InterPro" id="IPR009057">
    <property type="entry name" value="Homeodomain-like_sf"/>
</dbReference>
<keyword evidence="3 5" id="KW-0238">DNA-binding</keyword>
<evidence type="ECO:0000256" key="3">
    <source>
        <dbReference type="ARBA" id="ARBA00023125"/>
    </source>
</evidence>
<dbReference type="InterPro" id="IPR050109">
    <property type="entry name" value="HTH-type_TetR-like_transc_reg"/>
</dbReference>
<dbReference type="PRINTS" id="PR00455">
    <property type="entry name" value="HTHTETR"/>
</dbReference>
<name>A0A7I8D5L5_9BACL</name>
<dbReference type="KEGG" id="eff:skT53_04280"/>
<evidence type="ECO:0000313" key="7">
    <source>
        <dbReference type="EMBL" id="BCJ85443.1"/>
    </source>
</evidence>
<dbReference type="PROSITE" id="PS50977">
    <property type="entry name" value="HTH_TETR_2"/>
    <property type="match status" value="1"/>
</dbReference>
<keyword evidence="8" id="KW-1185">Reference proteome</keyword>
<dbReference type="GO" id="GO:0000976">
    <property type="term" value="F:transcription cis-regulatory region binding"/>
    <property type="evidence" value="ECO:0007669"/>
    <property type="project" value="TreeGrafter"/>
</dbReference>
<protein>
    <recommendedName>
        <fullName evidence="6">HTH tetR-type domain-containing protein</fullName>
    </recommendedName>
</protein>
<dbReference type="Gene3D" id="1.10.10.60">
    <property type="entry name" value="Homeodomain-like"/>
    <property type="match status" value="1"/>
</dbReference>
<dbReference type="InterPro" id="IPR001647">
    <property type="entry name" value="HTH_TetR"/>
</dbReference>
<evidence type="ECO:0000256" key="2">
    <source>
        <dbReference type="ARBA" id="ARBA00023015"/>
    </source>
</evidence>
<evidence type="ECO:0000256" key="4">
    <source>
        <dbReference type="ARBA" id="ARBA00023163"/>
    </source>
</evidence>
<dbReference type="SUPFAM" id="SSF46689">
    <property type="entry name" value="Homeodomain-like"/>
    <property type="match status" value="1"/>
</dbReference>
<dbReference type="InterPro" id="IPR036271">
    <property type="entry name" value="Tet_transcr_reg_TetR-rel_C_sf"/>
</dbReference>
<dbReference type="Gene3D" id="1.10.357.10">
    <property type="entry name" value="Tetracycline Repressor, domain 2"/>
    <property type="match status" value="1"/>
</dbReference>
<evidence type="ECO:0000313" key="8">
    <source>
        <dbReference type="Proteomes" id="UP000593802"/>
    </source>
</evidence>
<dbReference type="PANTHER" id="PTHR30055">
    <property type="entry name" value="HTH-TYPE TRANSCRIPTIONAL REGULATOR RUTR"/>
    <property type="match status" value="1"/>
</dbReference>
<dbReference type="InterPro" id="IPR041490">
    <property type="entry name" value="KstR2_TetR_C"/>
</dbReference>
<proteinExistence type="predicted"/>
<dbReference type="RefSeq" id="WP_200759564.1">
    <property type="nucleotide sequence ID" value="NZ_AP023366.1"/>
</dbReference>
<sequence length="193" mass="21893">MNLQANLLQVAVGLFEEKGYARTSVQDIVSAAGVTKGAFYHYFTGKEDVLMALHEQYINGLLAKSTAVTDSTMHPTEKLSRLMEILLGEIAHYGAYAKVFFTEKHHLHPDHLQHIRVKRDAYAKLFEDVMREGMETGEFRGDLDPVIASLGILGICNWTYQWYRPDGKYTIDAITRFLRSIVETGILEKEARP</sequence>
<dbReference type="SUPFAM" id="SSF48498">
    <property type="entry name" value="Tetracyclin repressor-like, C-terminal domain"/>
    <property type="match status" value="1"/>
</dbReference>
<accession>A0A7I8D5L5</accession>
<organism evidence="7 8">
    <name type="scientific">Effusibacillus dendaii</name>
    <dbReference type="NCBI Taxonomy" id="2743772"/>
    <lineage>
        <taxon>Bacteria</taxon>
        <taxon>Bacillati</taxon>
        <taxon>Bacillota</taxon>
        <taxon>Bacilli</taxon>
        <taxon>Bacillales</taxon>
        <taxon>Alicyclobacillaceae</taxon>
        <taxon>Effusibacillus</taxon>
    </lineage>
</organism>
<evidence type="ECO:0000259" key="6">
    <source>
        <dbReference type="PROSITE" id="PS50977"/>
    </source>
</evidence>
<dbReference type="Pfam" id="PF00440">
    <property type="entry name" value="TetR_N"/>
    <property type="match status" value="1"/>
</dbReference>
<dbReference type="EMBL" id="AP023366">
    <property type="protein sequence ID" value="BCJ85443.1"/>
    <property type="molecule type" value="Genomic_DNA"/>
</dbReference>